<feature type="signal peptide" evidence="1">
    <location>
        <begin position="1"/>
        <end position="18"/>
    </location>
</feature>
<proteinExistence type="predicted"/>
<accession>A0AAU6Q214</accession>
<evidence type="ECO:0000313" key="2">
    <source>
        <dbReference type="EMBL" id="WYF44657.1"/>
    </source>
</evidence>
<organism evidence="2">
    <name type="scientific">Deinococcus sp. VB142</name>
    <dbReference type="NCBI Taxonomy" id="3112952"/>
    <lineage>
        <taxon>Bacteria</taxon>
        <taxon>Thermotogati</taxon>
        <taxon>Deinococcota</taxon>
        <taxon>Deinococci</taxon>
        <taxon>Deinococcales</taxon>
        <taxon>Deinococcaceae</taxon>
        <taxon>Deinococcus</taxon>
    </lineage>
</organism>
<dbReference type="AlphaFoldDB" id="A0AAU6Q214"/>
<sequence>MKKVLFVTLCCAVSSAFAQQSSKVVFAPLTVDGVTTPNGLVTINGKTYVSVDALKARGATVLKTGSLGLYSFPTANGVKTKLTGCNNEWLTDGVHRLRMTRQYGGNGEWNLEFNFQSSQNNVDIEQVFQTNKVYVHFKDGKVLEPMNDPFAISRILMGSAYGGEVQTGHVELKLPDAADSNPAIKVVLRPIKGSPWTVDLTCGK</sequence>
<reference evidence="2" key="1">
    <citation type="submission" date="2024-03" db="EMBL/GenBank/DDBJ databases">
        <title>Deinococcus weizhi sp. nov., isolated from human skin.</title>
        <authorList>
            <person name="Wei Z."/>
            <person name="Tian F."/>
            <person name="Yang C."/>
            <person name="Xin L.T."/>
            <person name="Wen Z.J."/>
            <person name="Lan K.C."/>
            <person name="Yu L."/>
            <person name="Zhe W."/>
            <person name="Dan F.D."/>
            <person name="Jun W."/>
            <person name="Rui Z."/>
            <person name="Yong X.J."/>
            <person name="Ting Y."/>
            <person name="Wei X."/>
            <person name="Xu Z.G."/>
            <person name="Xin Z."/>
            <person name="Dong F.G."/>
            <person name="Ni X.M."/>
            <person name="Zheng M.G."/>
            <person name="Chun Y."/>
            <person name="Qian W.X."/>
        </authorList>
    </citation>
    <scope>NUCLEOTIDE SEQUENCE</scope>
    <source>
        <strain evidence="2">VB142</strain>
    </source>
</reference>
<gene>
    <name evidence="2" type="ORF">WDJ50_00655</name>
</gene>
<evidence type="ECO:0000256" key="1">
    <source>
        <dbReference type="SAM" id="SignalP"/>
    </source>
</evidence>
<protein>
    <submittedName>
        <fullName evidence="2">Uncharacterized protein</fullName>
    </submittedName>
</protein>
<keyword evidence="1" id="KW-0732">Signal</keyword>
<dbReference type="RefSeq" id="WP_339095836.1">
    <property type="nucleotide sequence ID" value="NZ_CP149782.1"/>
</dbReference>
<name>A0AAU6Q214_9DEIO</name>
<feature type="chain" id="PRO_5043817447" evidence="1">
    <location>
        <begin position="19"/>
        <end position="204"/>
    </location>
</feature>
<dbReference type="EMBL" id="CP149782">
    <property type="protein sequence ID" value="WYF44657.1"/>
    <property type="molecule type" value="Genomic_DNA"/>
</dbReference>